<dbReference type="Gene3D" id="3.30.200.20">
    <property type="entry name" value="Phosphorylase Kinase, domain 1"/>
    <property type="match status" value="1"/>
</dbReference>
<dbReference type="EMBL" id="JAAAMG010000030">
    <property type="protein sequence ID" value="NDW07494.1"/>
    <property type="molecule type" value="Genomic_DNA"/>
</dbReference>
<protein>
    <recommendedName>
        <fullName evidence="3">S-methyl-5-thioribose kinase</fullName>
        <ecNumber evidence="3">2.7.1.100</ecNumber>
    </recommendedName>
</protein>
<reference evidence="9 10" key="1">
    <citation type="submission" date="2020-01" db="EMBL/GenBank/DDBJ databases">
        <title>Jiella pacifica sp. nov.</title>
        <authorList>
            <person name="Xue Z."/>
            <person name="Zhu S."/>
            <person name="Chen J."/>
            <person name="Yang J."/>
        </authorList>
    </citation>
    <scope>NUCLEOTIDE SEQUENCE [LARGE SCALE GENOMIC DNA]</scope>
    <source>
        <strain evidence="9 10">40Bstr34</strain>
    </source>
</reference>
<keyword evidence="7" id="KW-0067">ATP-binding</keyword>
<evidence type="ECO:0000313" key="10">
    <source>
        <dbReference type="Proteomes" id="UP000469011"/>
    </source>
</evidence>
<dbReference type="SUPFAM" id="SSF56112">
    <property type="entry name" value="Protein kinase-like (PK-like)"/>
    <property type="match status" value="1"/>
</dbReference>
<dbReference type="PANTHER" id="PTHR34273:SF2">
    <property type="entry name" value="METHYLTHIORIBOSE KINASE"/>
    <property type="match status" value="1"/>
</dbReference>
<dbReference type="PANTHER" id="PTHR34273">
    <property type="entry name" value="METHYLTHIORIBOSE KINASE"/>
    <property type="match status" value="1"/>
</dbReference>
<dbReference type="Pfam" id="PF01636">
    <property type="entry name" value="APH"/>
    <property type="match status" value="1"/>
</dbReference>
<name>A0A6N9T7V1_9HYPH</name>
<dbReference type="EC" id="2.7.1.100" evidence="3"/>
<keyword evidence="5" id="KW-0547">Nucleotide-binding</keyword>
<dbReference type="InterPro" id="IPR011009">
    <property type="entry name" value="Kinase-like_dom_sf"/>
</dbReference>
<comment type="subunit">
    <text evidence="2">Homodimer.</text>
</comment>
<dbReference type="RefSeq" id="WP_163465949.1">
    <property type="nucleotide sequence ID" value="NZ_JAAAMG010000030.1"/>
</dbReference>
<evidence type="ECO:0000256" key="2">
    <source>
        <dbReference type="ARBA" id="ARBA00011738"/>
    </source>
</evidence>
<dbReference type="GO" id="GO:0005524">
    <property type="term" value="F:ATP binding"/>
    <property type="evidence" value="ECO:0007669"/>
    <property type="project" value="UniProtKB-KW"/>
</dbReference>
<dbReference type="NCBIfam" id="TIGR01767">
    <property type="entry name" value="MTRK"/>
    <property type="match status" value="1"/>
</dbReference>
<evidence type="ECO:0000256" key="6">
    <source>
        <dbReference type="ARBA" id="ARBA00022777"/>
    </source>
</evidence>
<organism evidence="9 10">
    <name type="scientific">Jiella pacifica</name>
    <dbReference type="NCBI Taxonomy" id="2696469"/>
    <lineage>
        <taxon>Bacteria</taxon>
        <taxon>Pseudomonadati</taxon>
        <taxon>Pseudomonadota</taxon>
        <taxon>Alphaproteobacteria</taxon>
        <taxon>Hyphomicrobiales</taxon>
        <taxon>Aurantimonadaceae</taxon>
        <taxon>Jiella</taxon>
    </lineage>
</organism>
<sequence>MIARSEGRLAQDRSYRAFDVDSVKEYVVGQEEVAERLGTAKPDEIRAREVGDGNLNLVFIVEGPNGAVVVKQALPYVRLVGDSWPLPLKRAYFEWNALTRQAAHQAHRLPRLFHFDALNALMVMEYLAPHIILRKELIAGKRFGHLAEHIGVFLAETLFHGSDLYLDTAKKKADMALFADNVELCAITENVVFTDPYFDAPLNRWTRPQMDGPARALQSDRAVKVGVQEMLCCFTTKSEALLHGDLHTGSVMVTATDTRIIDPEFAFYGPMGFDVGAFFANLFLAYFAQDGHESYPDERDTYGEWLLETAESVWSVFAERFARLWREERRGILYPRTLFEDVGDETGSTVGLHRFLGGVFEDAVGFAGAKMVRRLVGLAHVEDMESIGDPDRRAACEAKALLMGRELLVNRTTFGDIYGLSCLARAVRRERNLL</sequence>
<keyword evidence="6 9" id="KW-0418">Kinase</keyword>
<evidence type="ECO:0000256" key="1">
    <source>
        <dbReference type="ARBA" id="ARBA00010165"/>
    </source>
</evidence>
<dbReference type="GO" id="GO:0009086">
    <property type="term" value="P:methionine biosynthetic process"/>
    <property type="evidence" value="ECO:0007669"/>
    <property type="project" value="InterPro"/>
</dbReference>
<gene>
    <name evidence="9" type="primary">mtnK</name>
    <name evidence="9" type="ORF">GTK09_24055</name>
</gene>
<comment type="similarity">
    <text evidence="1">Belongs to the methylthioribose kinase family.</text>
</comment>
<evidence type="ECO:0000259" key="8">
    <source>
        <dbReference type="Pfam" id="PF01636"/>
    </source>
</evidence>
<accession>A0A6N9T7V1</accession>
<dbReference type="InterPro" id="IPR009212">
    <property type="entry name" value="Methylthioribose_kinase"/>
</dbReference>
<comment type="caution">
    <text evidence="9">The sequence shown here is derived from an EMBL/GenBank/DDBJ whole genome shotgun (WGS) entry which is preliminary data.</text>
</comment>
<dbReference type="InterPro" id="IPR002575">
    <property type="entry name" value="Aminoglycoside_PTrfase"/>
</dbReference>
<dbReference type="Gene3D" id="3.90.1200.10">
    <property type="match status" value="1"/>
</dbReference>
<keyword evidence="10" id="KW-1185">Reference proteome</keyword>
<proteinExistence type="inferred from homology"/>
<evidence type="ECO:0000256" key="4">
    <source>
        <dbReference type="ARBA" id="ARBA00022679"/>
    </source>
</evidence>
<evidence type="ECO:0000256" key="7">
    <source>
        <dbReference type="ARBA" id="ARBA00022840"/>
    </source>
</evidence>
<evidence type="ECO:0000256" key="5">
    <source>
        <dbReference type="ARBA" id="ARBA00022741"/>
    </source>
</evidence>
<feature type="domain" description="Aminoglycoside phosphotransferase" evidence="8">
    <location>
        <begin position="47"/>
        <end position="281"/>
    </location>
</feature>
<dbReference type="PIRSF" id="PIRSF031134">
    <property type="entry name" value="MTRK"/>
    <property type="match status" value="1"/>
</dbReference>
<dbReference type="Proteomes" id="UP000469011">
    <property type="component" value="Unassembled WGS sequence"/>
</dbReference>
<evidence type="ECO:0000256" key="3">
    <source>
        <dbReference type="ARBA" id="ARBA00012128"/>
    </source>
</evidence>
<dbReference type="GO" id="GO:0046522">
    <property type="term" value="F:S-methyl-5-thioribose kinase activity"/>
    <property type="evidence" value="ECO:0007669"/>
    <property type="project" value="UniProtKB-EC"/>
</dbReference>
<evidence type="ECO:0000313" key="9">
    <source>
        <dbReference type="EMBL" id="NDW07494.1"/>
    </source>
</evidence>
<keyword evidence="4 9" id="KW-0808">Transferase</keyword>
<dbReference type="AlphaFoldDB" id="A0A6N9T7V1"/>